<evidence type="ECO:0000313" key="2">
    <source>
        <dbReference type="Proteomes" id="UP000276407"/>
    </source>
</evidence>
<dbReference type="AlphaFoldDB" id="A0AAD0UMQ4"/>
<evidence type="ECO:0000313" key="1">
    <source>
        <dbReference type="EMBL" id="AYV55741.1"/>
    </source>
</evidence>
<dbReference type="KEGG" id="lkm:EFP84_09615"/>
<gene>
    <name evidence="1" type="ORF">EFP84_09615</name>
</gene>
<dbReference type="RefSeq" id="WP_123179567.1">
    <property type="nucleotide sequence ID" value="NZ_CP033614.1"/>
</dbReference>
<proteinExistence type="predicted"/>
<sequence length="174" mass="19907">MKRTPNSILKRQILKTILWIGFVLGIDSNVITANEAEKRIFSSKNIDITLKDSNGYNHFLVFTKTMSPDKSYIAYNVEFWVNNYVYSGTDAYSQIVFKTPKRNYYGSFYKSDVSSNDAVVLYFYLEESAIKELLANSSSADKVSLTLKNKTILEHTIATKEHFKSALKEIVNVE</sequence>
<reference evidence="1 2" key="1">
    <citation type="submission" date="2018-11" db="EMBL/GenBank/DDBJ databases">
        <title>Complete genome sequence of Leptospira kmetyi isolate LS 001/16 from soil sample associated with a leptospirosis patient in Kelantan.</title>
        <authorList>
            <person name="Muhammad Yusoff F."/>
            <person name="Muhammad Yusoff S."/>
            <person name="Ahmad M.N."/>
            <person name="Yusof N.Y."/>
            <person name="Aziah I."/>
        </authorList>
    </citation>
    <scope>NUCLEOTIDE SEQUENCE [LARGE SCALE GENOMIC DNA]</scope>
    <source>
        <strain evidence="1 2">LS 001/16</strain>
    </source>
</reference>
<name>A0AAD0UMQ4_9LEPT</name>
<dbReference type="Proteomes" id="UP000276407">
    <property type="component" value="Chromosome 1"/>
</dbReference>
<dbReference type="EMBL" id="CP033614">
    <property type="protein sequence ID" value="AYV55741.1"/>
    <property type="molecule type" value="Genomic_DNA"/>
</dbReference>
<accession>A0AAD0UMQ4</accession>
<protein>
    <submittedName>
        <fullName evidence="1">Uncharacterized protein</fullName>
    </submittedName>
</protein>
<organism evidence="1 2">
    <name type="scientific">Leptospira kmetyi</name>
    <dbReference type="NCBI Taxonomy" id="408139"/>
    <lineage>
        <taxon>Bacteria</taxon>
        <taxon>Pseudomonadati</taxon>
        <taxon>Spirochaetota</taxon>
        <taxon>Spirochaetia</taxon>
        <taxon>Leptospirales</taxon>
        <taxon>Leptospiraceae</taxon>
        <taxon>Leptospira</taxon>
    </lineage>
</organism>